<dbReference type="EMBL" id="BSDS01000001">
    <property type="protein sequence ID" value="GLI36810.1"/>
    <property type="molecule type" value="Genomic_DNA"/>
</dbReference>
<dbReference type="InterPro" id="IPR050708">
    <property type="entry name" value="T6SS_VgrG/RHS"/>
</dbReference>
<dbReference type="InterPro" id="IPR056823">
    <property type="entry name" value="TEN-like_YD-shell"/>
</dbReference>
<dbReference type="PANTHER" id="PTHR32305">
    <property type="match status" value="1"/>
</dbReference>
<feature type="domain" description="Teneurin-like YD-shell" evidence="2">
    <location>
        <begin position="1155"/>
        <end position="1463"/>
    </location>
</feature>
<dbReference type="NCBIfam" id="TIGR03696">
    <property type="entry name" value="Rhs_assc_core"/>
    <property type="match status" value="1"/>
</dbReference>
<name>A0A9W6LBB7_9BACT</name>
<dbReference type="Pfam" id="PF05593">
    <property type="entry name" value="RHS_repeat"/>
    <property type="match status" value="9"/>
</dbReference>
<evidence type="ECO:0000259" key="2">
    <source>
        <dbReference type="Pfam" id="PF25023"/>
    </source>
</evidence>
<sequence length="1688" mass="190004">MATRTVSTLAALIVGVVISAGTPQIISAKLIGADAPCRDCCGQALPDVPSGKGPCPDIFLGSFTSTSSGTMGETYPVVSARNANGAGLELSLHYASYVADGEKATLNTVMGYGWSHSYNIFLFIQGRDIFKMSPGGLTTKYQRAARGGALTATRGHQQTITENADGSIEIRNNDGLTFRFEKIPGNPITILGTTPWMLKRITDRNDNVTELTYVSGLLDQVEDTYGRKITFAYDSNERLWKITDPLGRSTYCTYDGFRNLASITDPLGNTVRYSYNERHQIIRKTDKDGHQWRYEYNAAGRPTGTVDENGATLFRMTNSSNWATNATDLLLNKQRTYVPSVTTKKDGRGNLWQYHYDKDGLITRVVAPDGASTAYSYDAATLNVKTETDANLHTTTYQYDVKGNRTLVRDHLGNETRYAYEQVFSNVTTVTFPNSAVTKYQYDAKGNRIQETRDVGGLNLVKRWFYFVDGNVEREEVDNVMAGGMETQITRYEYDTYGNRSKVTDPENNVTQYEYDILGNRLKVIDANGHETTYEYDALNRLTRETDPLGYTTEYAYDGNNNRTEVKKQVKLTPPEYQTTRYEYDLRNRLIRETRDPGGLELVTAYTYDGNNNRLTTTDPRGKTTKFEYDVQNRLTTVMDALGSTTQTTYDGVGNRTCAIDANSHYTHFMYDELNRLSQEVKKISIQECTPGDADDIVTQYFYDNGSGGGCSSCGGPTPGSSNIAQIIDPEDKVTCFKYDKIDRRKATIRKVGDTDCGVIDSDDWVEKIDYDSAGNVLTRTDANGNPTVLTYFLNNWLKTEANAEGETTEYTYDHVGNVKTFKAPNGNITTNDYTDRNELKQVVDGVGLVATYEYDGVGNRLHERDGNNNGPTYTYDAANRLVAVTDAMGQTTRYSYDKTGNLTKTTDREGRVTCYLYDDINRRTQMAQLMGGTTCALLSANDIWTRTEYDPVGNVTRLITAKKGSTPDVCASGAPPADCEVTSYIYDEVNRLTVESYPPHDLGKNTREFSYDRAGNLKTRRDQKNRTTTYQYNDLYYLTLRDYEADPDDRFAYDTGGRMLRAGRGGWIVTFEYDKANRVKKTNQGGKDVGYAYDIQNGKRTVSYPGGRVIIEQMDLRQRLGTINDGGLTAIAAYAYDLGNRVETRTYRNGTVATYGYNANNWITSLEHTAGATRIAGFGHDYDREGNKKYEDKRHDTTKSEAYQYDAIYRLIDYKVGNLVGSTIPVPVTQTQYNLDKLGNWDSKVKDGTPQNRTHNAVNEITAIDAVTIRHDDNGNLMEDERYTYAYDEENRLTGVTRKADGRLVGQYRYDALSRRIAKVADPAVGPVETRYFYDDARIIEEQDAGGFTKATYVYGNYIDEVLTMDRGGQPYYYHQNALWSVAAVTNSTANVVERYAYDAYGCVTITDGAGNPVSKNAWGTPHGAIGNPWMFTGRQLDEESGLYYYRARYYDCEKGRFLQRDPLSYFTGINFYEYVWGNSPNLTDPWGLEQVLVTTGTRELFVWGIDVWGVTGSMTLPIKQNNRCEKGSCKAAGDNQSGTASISYLFGKDWYFYNITNLSTKYQNFDDKCAECKITYDLVELEMGNQDYDKLLKAIKKVFNKEIPIPISQALEYLFKLETMSIKLDYTYKYKDSVGFVIRLCANGKGNLRGDAEPWRRAMLNINIEDKGSQEITGGHFEWVINRIHE</sequence>
<reference evidence="3" key="1">
    <citation type="submission" date="2022-12" db="EMBL/GenBank/DDBJ databases">
        <title>Reference genome sequencing for broad-spectrum identification of bacterial and archaeal isolates by mass spectrometry.</title>
        <authorList>
            <person name="Sekiguchi Y."/>
            <person name="Tourlousse D.M."/>
        </authorList>
    </citation>
    <scope>NUCLEOTIDE SEQUENCE</scope>
    <source>
        <strain evidence="3">H2</strain>
    </source>
</reference>
<evidence type="ECO:0000313" key="3">
    <source>
        <dbReference type="EMBL" id="GLI36810.1"/>
    </source>
</evidence>
<keyword evidence="1" id="KW-0677">Repeat</keyword>
<dbReference type="InterPro" id="IPR022385">
    <property type="entry name" value="Rhs_assc_core"/>
</dbReference>
<evidence type="ECO:0000313" key="4">
    <source>
        <dbReference type="Proteomes" id="UP001144352"/>
    </source>
</evidence>
<evidence type="ECO:0000256" key="1">
    <source>
        <dbReference type="ARBA" id="ARBA00022737"/>
    </source>
</evidence>
<dbReference type="Pfam" id="PF25023">
    <property type="entry name" value="TEN_YD-shell"/>
    <property type="match status" value="1"/>
</dbReference>
<dbReference type="Gene3D" id="2.180.10.10">
    <property type="entry name" value="RHS repeat-associated core"/>
    <property type="match status" value="5"/>
</dbReference>
<dbReference type="InterPro" id="IPR031325">
    <property type="entry name" value="RHS_repeat"/>
</dbReference>
<dbReference type="Proteomes" id="UP001144352">
    <property type="component" value="Unassembled WGS sequence"/>
</dbReference>
<dbReference type="RefSeq" id="WP_214187793.1">
    <property type="nucleotide sequence ID" value="NZ_BSDS01000001.1"/>
</dbReference>
<keyword evidence="4" id="KW-1185">Reference proteome</keyword>
<dbReference type="InterPro" id="IPR006530">
    <property type="entry name" value="YD"/>
</dbReference>
<comment type="caution">
    <text evidence="3">The sequence shown here is derived from an EMBL/GenBank/DDBJ whole genome shotgun (WGS) entry which is preliminary data.</text>
</comment>
<organism evidence="3 4">
    <name type="scientific">Geobacter hydrogenophilus</name>
    <dbReference type="NCBI Taxonomy" id="40983"/>
    <lineage>
        <taxon>Bacteria</taxon>
        <taxon>Pseudomonadati</taxon>
        <taxon>Thermodesulfobacteriota</taxon>
        <taxon>Desulfuromonadia</taxon>
        <taxon>Geobacterales</taxon>
        <taxon>Geobacteraceae</taxon>
        <taxon>Geobacter</taxon>
    </lineage>
</organism>
<protein>
    <recommendedName>
        <fullName evidence="2">Teneurin-like YD-shell domain-containing protein</fullName>
    </recommendedName>
</protein>
<proteinExistence type="predicted"/>
<gene>
    <name evidence="3" type="ORF">GHYDROH2_03110</name>
</gene>
<dbReference type="NCBIfam" id="TIGR01643">
    <property type="entry name" value="YD_repeat_2x"/>
    <property type="match status" value="11"/>
</dbReference>
<accession>A0A9W6LBB7</accession>
<dbReference type="PANTHER" id="PTHR32305:SF15">
    <property type="entry name" value="PROTEIN RHSA-RELATED"/>
    <property type="match status" value="1"/>
</dbReference>